<evidence type="ECO:0000313" key="2">
    <source>
        <dbReference type="EMBL" id="MBD2181387.1"/>
    </source>
</evidence>
<dbReference type="AlphaFoldDB" id="A0A926ZGQ5"/>
<dbReference type="InterPro" id="IPR013766">
    <property type="entry name" value="Thioredoxin_domain"/>
</dbReference>
<dbReference type="RefSeq" id="WP_190464151.1">
    <property type="nucleotide sequence ID" value="NZ_JACJPW010000019.1"/>
</dbReference>
<organism evidence="2 3">
    <name type="scientific">Aerosakkonema funiforme FACHB-1375</name>
    <dbReference type="NCBI Taxonomy" id="2949571"/>
    <lineage>
        <taxon>Bacteria</taxon>
        <taxon>Bacillati</taxon>
        <taxon>Cyanobacteriota</taxon>
        <taxon>Cyanophyceae</taxon>
        <taxon>Oscillatoriophycideae</taxon>
        <taxon>Aerosakkonematales</taxon>
        <taxon>Aerosakkonemataceae</taxon>
        <taxon>Aerosakkonema</taxon>
    </lineage>
</organism>
<dbReference type="Proteomes" id="UP000641646">
    <property type="component" value="Unassembled WGS sequence"/>
</dbReference>
<dbReference type="GO" id="GO:0016209">
    <property type="term" value="F:antioxidant activity"/>
    <property type="evidence" value="ECO:0007669"/>
    <property type="project" value="InterPro"/>
</dbReference>
<feature type="domain" description="Thioredoxin" evidence="1">
    <location>
        <begin position="6"/>
        <end position="161"/>
    </location>
</feature>
<accession>A0A926ZGQ5</accession>
<dbReference type="PANTHER" id="PTHR43640:SF1">
    <property type="entry name" value="THIOREDOXIN-DEPENDENT PEROXIREDOXIN"/>
    <property type="match status" value="1"/>
</dbReference>
<dbReference type="CDD" id="cd02969">
    <property type="entry name" value="PRX_like1"/>
    <property type="match status" value="1"/>
</dbReference>
<evidence type="ECO:0000259" key="1">
    <source>
        <dbReference type="PROSITE" id="PS51352"/>
    </source>
</evidence>
<protein>
    <submittedName>
        <fullName evidence="2">Thioredoxin family protein</fullName>
    </submittedName>
</protein>
<dbReference type="PROSITE" id="PS51352">
    <property type="entry name" value="THIOREDOXIN_2"/>
    <property type="match status" value="1"/>
</dbReference>
<sequence length="180" mass="20279">MEKSDTRIGSYAPDFELPGIDGEVHHLARYLQKYRAIGAIFMCNRCSYVDLYLNRLKQIQTDFHDRGFTLIGINANNAIASPEDNFENMKSFAAKHQLNFPYLRDPTQDVARSFGAQITPEVFLLDGNSVVRYSGSIDDNPEAVELVQVSYLRNAIEQLLCGETVTPTHTQAVGCSLKWQ</sequence>
<dbReference type="SUPFAM" id="SSF52833">
    <property type="entry name" value="Thioredoxin-like"/>
    <property type="match status" value="1"/>
</dbReference>
<evidence type="ECO:0000313" key="3">
    <source>
        <dbReference type="Proteomes" id="UP000641646"/>
    </source>
</evidence>
<reference evidence="2" key="2">
    <citation type="submission" date="2020-08" db="EMBL/GenBank/DDBJ databases">
        <authorList>
            <person name="Chen M."/>
            <person name="Teng W."/>
            <person name="Zhao L."/>
            <person name="Hu C."/>
            <person name="Zhou Y."/>
            <person name="Han B."/>
            <person name="Song L."/>
            <person name="Shu W."/>
        </authorList>
    </citation>
    <scope>NUCLEOTIDE SEQUENCE</scope>
    <source>
        <strain evidence="2">FACHB-1375</strain>
    </source>
</reference>
<dbReference type="InterPro" id="IPR047262">
    <property type="entry name" value="PRX-like1"/>
</dbReference>
<dbReference type="InterPro" id="IPR000866">
    <property type="entry name" value="AhpC/TSA"/>
</dbReference>
<name>A0A926ZGQ5_9CYAN</name>
<dbReference type="Pfam" id="PF00578">
    <property type="entry name" value="AhpC-TSA"/>
    <property type="match status" value="1"/>
</dbReference>
<gene>
    <name evidence="2" type="ORF">H6G03_09750</name>
</gene>
<proteinExistence type="predicted"/>
<dbReference type="PANTHER" id="PTHR43640">
    <property type="entry name" value="OS07G0260300 PROTEIN"/>
    <property type="match status" value="1"/>
</dbReference>
<dbReference type="Gene3D" id="3.40.30.10">
    <property type="entry name" value="Glutaredoxin"/>
    <property type="match status" value="1"/>
</dbReference>
<keyword evidence="3" id="KW-1185">Reference proteome</keyword>
<dbReference type="GO" id="GO:0016491">
    <property type="term" value="F:oxidoreductase activity"/>
    <property type="evidence" value="ECO:0007669"/>
    <property type="project" value="InterPro"/>
</dbReference>
<reference evidence="2" key="1">
    <citation type="journal article" date="2015" name="ISME J.">
        <title>Draft Genome Sequence of Streptomyces incarnatus NRRL8089, which Produces the Nucleoside Antibiotic Sinefungin.</title>
        <authorList>
            <person name="Oshima K."/>
            <person name="Hattori M."/>
            <person name="Shimizu H."/>
            <person name="Fukuda K."/>
            <person name="Nemoto M."/>
            <person name="Inagaki K."/>
            <person name="Tamura T."/>
        </authorList>
    </citation>
    <scope>NUCLEOTIDE SEQUENCE</scope>
    <source>
        <strain evidence="2">FACHB-1375</strain>
    </source>
</reference>
<dbReference type="InterPro" id="IPR036249">
    <property type="entry name" value="Thioredoxin-like_sf"/>
</dbReference>
<comment type="caution">
    <text evidence="2">The sequence shown here is derived from an EMBL/GenBank/DDBJ whole genome shotgun (WGS) entry which is preliminary data.</text>
</comment>
<dbReference type="EMBL" id="JACJPW010000019">
    <property type="protein sequence ID" value="MBD2181387.1"/>
    <property type="molecule type" value="Genomic_DNA"/>
</dbReference>